<evidence type="ECO:0000256" key="1">
    <source>
        <dbReference type="ARBA" id="ARBA00022729"/>
    </source>
</evidence>
<evidence type="ECO:0000313" key="6">
    <source>
        <dbReference type="Proteomes" id="UP001164705"/>
    </source>
</evidence>
<dbReference type="Gene3D" id="2.70.98.70">
    <property type="match status" value="1"/>
</dbReference>
<sequence length="161" mass="17894">MFLEDESLNITDKVYHSSMECFGINAINPSQKQDSFELNYFEKGGFISAKSNTNYFIADYGEVGMHGKGGHGHNDLFSFELMLDKQDIIVDAGCYTYTGNLELKGEMKSSFYHNSLVVDNQEIAPQIGAWGISNIAEPNNVSFKDTDHSISISGNIKVTKD</sequence>
<dbReference type="AlphaFoldDB" id="A0A9E8MUA0"/>
<evidence type="ECO:0000256" key="3">
    <source>
        <dbReference type="ARBA" id="ARBA00023239"/>
    </source>
</evidence>
<dbReference type="PANTHER" id="PTHR39210:SF1">
    <property type="entry name" value="HEPARIN-SULFATE LYASE"/>
    <property type="match status" value="1"/>
</dbReference>
<evidence type="ECO:0000313" key="5">
    <source>
        <dbReference type="EMBL" id="WAC01075.1"/>
    </source>
</evidence>
<dbReference type="Pfam" id="PF07940">
    <property type="entry name" value="Hepar_II_III_C"/>
    <property type="match status" value="1"/>
</dbReference>
<evidence type="ECO:0000256" key="2">
    <source>
        <dbReference type="ARBA" id="ARBA00022764"/>
    </source>
</evidence>
<feature type="domain" description="Heparinase II/III-like C-terminal" evidence="4">
    <location>
        <begin position="37"/>
        <end position="140"/>
    </location>
</feature>
<dbReference type="PANTHER" id="PTHR39210">
    <property type="entry name" value="HEPARIN-SULFATE LYASE"/>
    <property type="match status" value="1"/>
</dbReference>
<keyword evidence="6" id="KW-1185">Reference proteome</keyword>
<dbReference type="Proteomes" id="UP001164705">
    <property type="component" value="Chromosome"/>
</dbReference>
<gene>
    <name evidence="5" type="ORF">N7U66_12935</name>
</gene>
<organism evidence="5 6">
    <name type="scientific">Lacinutrix neustonica</name>
    <dbReference type="NCBI Taxonomy" id="2980107"/>
    <lineage>
        <taxon>Bacteria</taxon>
        <taxon>Pseudomonadati</taxon>
        <taxon>Bacteroidota</taxon>
        <taxon>Flavobacteriia</taxon>
        <taxon>Flavobacteriales</taxon>
        <taxon>Flavobacteriaceae</taxon>
        <taxon>Lacinutrix</taxon>
    </lineage>
</organism>
<keyword evidence="2" id="KW-0574">Periplasm</keyword>
<protein>
    <submittedName>
        <fullName evidence="5">Heparinase II/III family protein</fullName>
    </submittedName>
</protein>
<dbReference type="InterPro" id="IPR012480">
    <property type="entry name" value="Hepar_II_III_C"/>
</dbReference>
<dbReference type="EMBL" id="CP113088">
    <property type="protein sequence ID" value="WAC01075.1"/>
    <property type="molecule type" value="Genomic_DNA"/>
</dbReference>
<dbReference type="GO" id="GO:0016829">
    <property type="term" value="F:lyase activity"/>
    <property type="evidence" value="ECO:0007669"/>
    <property type="project" value="UniProtKB-KW"/>
</dbReference>
<keyword evidence="3" id="KW-0456">Lyase</keyword>
<dbReference type="KEGG" id="lnu:N7U66_12935"/>
<name>A0A9E8MUA0_9FLAO</name>
<proteinExistence type="predicted"/>
<dbReference type="RefSeq" id="WP_267675638.1">
    <property type="nucleotide sequence ID" value="NZ_CP113088.1"/>
</dbReference>
<reference evidence="5" key="1">
    <citation type="submission" date="2022-11" db="EMBL/GenBank/DDBJ databases">
        <title>Lacinutrix neustonica HL-RS19T sp. nov., isolated from the surface microlayer sample of brackish Lake Shihwa.</title>
        <authorList>
            <person name="Choi J.Y."/>
            <person name="Hwang C.Y."/>
        </authorList>
    </citation>
    <scope>NUCLEOTIDE SEQUENCE</scope>
    <source>
        <strain evidence="5">HL-RS19</strain>
    </source>
</reference>
<keyword evidence="1" id="KW-0732">Signal</keyword>
<accession>A0A9E8MUA0</accession>
<evidence type="ECO:0000259" key="4">
    <source>
        <dbReference type="Pfam" id="PF07940"/>
    </source>
</evidence>